<dbReference type="Pfam" id="PF01656">
    <property type="entry name" value="CbiA"/>
    <property type="match status" value="1"/>
</dbReference>
<evidence type="ECO:0000259" key="9">
    <source>
        <dbReference type="Pfam" id="PF01656"/>
    </source>
</evidence>
<evidence type="ECO:0000256" key="3">
    <source>
        <dbReference type="ARBA" id="ARBA00016887"/>
    </source>
</evidence>
<dbReference type="EMBL" id="FUXX01000020">
    <property type="protein sequence ID" value="SKA62873.1"/>
    <property type="molecule type" value="Genomic_DNA"/>
</dbReference>
<keyword evidence="5" id="KW-0067">ATP-binding</keyword>
<dbReference type="Gene3D" id="3.40.50.300">
    <property type="entry name" value="P-loop containing nucleotide triphosphate hydrolases"/>
    <property type="match status" value="1"/>
</dbReference>
<evidence type="ECO:0000256" key="6">
    <source>
        <dbReference type="ARBA" id="ARBA00025436"/>
    </source>
</evidence>
<dbReference type="FunFam" id="3.40.50.300:FF:000068">
    <property type="entry name" value="Site-determining protein"/>
    <property type="match status" value="1"/>
</dbReference>
<feature type="region of interest" description="Disordered" evidence="8">
    <location>
        <begin position="16"/>
        <end position="45"/>
    </location>
</feature>
<evidence type="ECO:0000256" key="7">
    <source>
        <dbReference type="ARBA" id="ARBA00032845"/>
    </source>
</evidence>
<dbReference type="RefSeq" id="WP_078928800.1">
    <property type="nucleotide sequence ID" value="NZ_FUXX01000020.1"/>
</dbReference>
<evidence type="ECO:0000313" key="10">
    <source>
        <dbReference type="EMBL" id="SKA62873.1"/>
    </source>
</evidence>
<keyword evidence="4" id="KW-0547">Nucleotide-binding</keyword>
<dbReference type="SUPFAM" id="SSF52540">
    <property type="entry name" value="P-loop containing nucleoside triphosphate hydrolases"/>
    <property type="match status" value="1"/>
</dbReference>
<dbReference type="GO" id="GO:0005524">
    <property type="term" value="F:ATP binding"/>
    <property type="evidence" value="ECO:0007669"/>
    <property type="project" value="UniProtKB-KW"/>
</dbReference>
<evidence type="ECO:0000256" key="4">
    <source>
        <dbReference type="ARBA" id="ARBA00022741"/>
    </source>
</evidence>
<feature type="compositionally biased region" description="Basic and acidic residues" evidence="8">
    <location>
        <begin position="16"/>
        <end position="44"/>
    </location>
</feature>
<dbReference type="GO" id="GO:0009898">
    <property type="term" value="C:cytoplasmic side of plasma membrane"/>
    <property type="evidence" value="ECO:0007669"/>
    <property type="project" value="TreeGrafter"/>
</dbReference>
<dbReference type="InterPro" id="IPR027417">
    <property type="entry name" value="P-loop_NTPase"/>
</dbReference>
<evidence type="ECO:0000256" key="8">
    <source>
        <dbReference type="SAM" id="MobiDB-lite"/>
    </source>
</evidence>
<comment type="function">
    <text evidence="6">ATPase required for the correct placement of the division site. Cell division inhibitors MinC and MinD act in concert to form an inhibitor capable of blocking formation of the polar Z ring septums. Rapidly oscillates between the poles of the cell to destabilize FtsZ filaments that have formed before they mature into polar Z rings.</text>
</comment>
<dbReference type="InterPro" id="IPR002586">
    <property type="entry name" value="CobQ/CobB/MinD/ParA_Nub-bd_dom"/>
</dbReference>
<dbReference type="GO" id="GO:0005829">
    <property type="term" value="C:cytosol"/>
    <property type="evidence" value="ECO:0007669"/>
    <property type="project" value="TreeGrafter"/>
</dbReference>
<accession>A0A1T4VDA9</accession>
<evidence type="ECO:0000256" key="5">
    <source>
        <dbReference type="ARBA" id="ARBA00022840"/>
    </source>
</evidence>
<feature type="domain" description="CobQ/CobB/MinD/ParA nucleotide binding" evidence="9">
    <location>
        <begin position="58"/>
        <end position="280"/>
    </location>
</feature>
<dbReference type="PANTHER" id="PTHR43384:SF6">
    <property type="entry name" value="SEPTUM SITE-DETERMINING PROTEIN MIND HOMOLOG, CHLOROPLASTIC"/>
    <property type="match status" value="1"/>
</dbReference>
<dbReference type="GO" id="GO:0032506">
    <property type="term" value="P:cytokinetic process"/>
    <property type="evidence" value="ECO:0007669"/>
    <property type="project" value="UniProtKB-ARBA"/>
</dbReference>
<comment type="subunit">
    <text evidence="2">Interacts with MinC and FtsZ.</text>
</comment>
<name>A0A1T4VDA9_9GAMM</name>
<evidence type="ECO:0000313" key="11">
    <source>
        <dbReference type="Proteomes" id="UP000242432"/>
    </source>
</evidence>
<dbReference type="InterPro" id="IPR050625">
    <property type="entry name" value="ParA/MinD_ATPase"/>
</dbReference>
<dbReference type="NCBIfam" id="TIGR01968">
    <property type="entry name" value="minD_bact"/>
    <property type="match status" value="1"/>
</dbReference>
<reference evidence="11" key="1">
    <citation type="submission" date="2017-02" db="EMBL/GenBank/DDBJ databases">
        <authorList>
            <person name="Varghese N."/>
            <person name="Submissions S."/>
        </authorList>
    </citation>
    <scope>NUCLEOTIDE SEQUENCE [LARGE SCALE GENOMIC DNA]</scope>
    <source>
        <strain evidence="11">DSM 3072</strain>
    </source>
</reference>
<dbReference type="STRING" id="83771.SAMN02910357_01046"/>
<proteinExistence type="inferred from homology"/>
<organism evidence="10 11">
    <name type="scientific">Succinivibrio dextrinosolvens DSM 3072</name>
    <dbReference type="NCBI Taxonomy" id="1123324"/>
    <lineage>
        <taxon>Bacteria</taxon>
        <taxon>Pseudomonadati</taxon>
        <taxon>Pseudomonadota</taxon>
        <taxon>Gammaproteobacteria</taxon>
        <taxon>Aeromonadales</taxon>
        <taxon>Succinivibrionaceae</taxon>
        <taxon>Succinivibrio</taxon>
    </lineage>
</organism>
<evidence type="ECO:0000256" key="1">
    <source>
        <dbReference type="ARBA" id="ARBA00010257"/>
    </source>
</evidence>
<dbReference type="PANTHER" id="PTHR43384">
    <property type="entry name" value="SEPTUM SITE-DETERMINING PROTEIN MIND HOMOLOG, CHLOROPLASTIC-RELATED"/>
    <property type="match status" value="1"/>
</dbReference>
<protein>
    <recommendedName>
        <fullName evidence="3">Septum site-determining protein MinD</fullName>
    </recommendedName>
    <alternativeName>
        <fullName evidence="7">Cell division inhibitor MinD</fullName>
    </alternativeName>
</protein>
<comment type="similarity">
    <text evidence="1">Belongs to the ParA family. MinD subfamily.</text>
</comment>
<dbReference type="GO" id="GO:0016887">
    <property type="term" value="F:ATP hydrolysis activity"/>
    <property type="evidence" value="ECO:0007669"/>
    <property type="project" value="InterPro"/>
</dbReference>
<evidence type="ECO:0000256" key="2">
    <source>
        <dbReference type="ARBA" id="ARBA00011626"/>
    </source>
</evidence>
<keyword evidence="11" id="KW-1185">Reference proteome</keyword>
<dbReference type="CDD" id="cd02036">
    <property type="entry name" value="MinD"/>
    <property type="match status" value="1"/>
</dbReference>
<dbReference type="InterPro" id="IPR010223">
    <property type="entry name" value="MinD"/>
</dbReference>
<dbReference type="GO" id="GO:0051782">
    <property type="term" value="P:negative regulation of cell division"/>
    <property type="evidence" value="ECO:0007669"/>
    <property type="project" value="TreeGrafter"/>
</dbReference>
<dbReference type="Proteomes" id="UP000242432">
    <property type="component" value="Unassembled WGS sequence"/>
</dbReference>
<dbReference type="AlphaFoldDB" id="A0A1T4VDA9"/>
<sequence>MADQIVKKEDDAEKKVEEVLAANDSEKEEAKVEETKAEEKKEAKPAISKEPFKNLHVIVVTSGKGGVGKTTSSAAIATGLAQKGHKTAVLDFDVGLRNLDLIMGCERRVVYDFINVIQDEAKLNQALIKDRHVENLFVLPASQTKDKDALTLEGVEKVFRELDSMNFEYVVCDSPAGIETGALMALYFADEAIVTTNPEVSSVRDSDRIIGILNAKSRRSELEMEPVAAKLLLTRYVPSRVKRSEMLSVEDVQELLTIPLLGVIPESEDVLKASNSGNPIILNEASDAGKAYGDAVERLLGNEVPLRFVTEKKGIFAKIFKK</sequence>
<gene>
    <name evidence="10" type="ORF">SAMN02745213_01321</name>
</gene>